<reference evidence="2" key="1">
    <citation type="submission" date="2023-07" db="EMBL/GenBank/DDBJ databases">
        <title>draft genome sequence of fig (Ficus carica).</title>
        <authorList>
            <person name="Takahashi T."/>
            <person name="Nishimura K."/>
        </authorList>
    </citation>
    <scope>NUCLEOTIDE SEQUENCE</scope>
</reference>
<feature type="compositionally biased region" description="Gly residues" evidence="1">
    <location>
        <begin position="73"/>
        <end position="98"/>
    </location>
</feature>
<evidence type="ECO:0000313" key="3">
    <source>
        <dbReference type="Proteomes" id="UP001187192"/>
    </source>
</evidence>
<dbReference type="Proteomes" id="UP001187192">
    <property type="component" value="Unassembled WGS sequence"/>
</dbReference>
<protein>
    <submittedName>
        <fullName evidence="2">Uncharacterized protein</fullName>
    </submittedName>
</protein>
<evidence type="ECO:0000313" key="2">
    <source>
        <dbReference type="EMBL" id="GMN43155.1"/>
    </source>
</evidence>
<comment type="caution">
    <text evidence="2">The sequence shown here is derived from an EMBL/GenBank/DDBJ whole genome shotgun (WGS) entry which is preliminary data.</text>
</comment>
<dbReference type="AlphaFoldDB" id="A0AA88A1K1"/>
<feature type="region of interest" description="Disordered" evidence="1">
    <location>
        <begin position="52"/>
        <end position="106"/>
    </location>
</feature>
<gene>
    <name evidence="2" type="ORF">TIFTF001_012362</name>
</gene>
<name>A0AA88A1K1_FICCA</name>
<keyword evidence="3" id="KW-1185">Reference proteome</keyword>
<proteinExistence type="predicted"/>
<dbReference type="EMBL" id="BTGU01000015">
    <property type="protein sequence ID" value="GMN43155.1"/>
    <property type="molecule type" value="Genomic_DNA"/>
</dbReference>
<accession>A0AA88A1K1</accession>
<evidence type="ECO:0000256" key="1">
    <source>
        <dbReference type="SAM" id="MobiDB-lite"/>
    </source>
</evidence>
<sequence>MKKMMKEDIVGERRELKGFKIESSKKGTGDGVGEEERYPTKSTFFLSRSCKRRNGRRDRTAVAENGVKVAKPRGGGGRGGGGSGHGDGVPDGDGGGGGDGRELGRL</sequence>
<organism evidence="2 3">
    <name type="scientific">Ficus carica</name>
    <name type="common">Common fig</name>
    <dbReference type="NCBI Taxonomy" id="3494"/>
    <lineage>
        <taxon>Eukaryota</taxon>
        <taxon>Viridiplantae</taxon>
        <taxon>Streptophyta</taxon>
        <taxon>Embryophyta</taxon>
        <taxon>Tracheophyta</taxon>
        <taxon>Spermatophyta</taxon>
        <taxon>Magnoliopsida</taxon>
        <taxon>eudicotyledons</taxon>
        <taxon>Gunneridae</taxon>
        <taxon>Pentapetalae</taxon>
        <taxon>rosids</taxon>
        <taxon>fabids</taxon>
        <taxon>Rosales</taxon>
        <taxon>Moraceae</taxon>
        <taxon>Ficeae</taxon>
        <taxon>Ficus</taxon>
    </lineage>
</organism>